<sequence length="124" mass="14047">MSTYRMTPARRAALEKAQAASARKRRKGIKSRTARLTTRKTLAVVAVGGFAAHKISAQKAENDFVADPMNDLIINRHVETARYHNWRLNELRALGIPPQLTRVFDEKAARREAIAILRKKKKKS</sequence>
<organism evidence="1 2">
    <name type="scientific">Mycolicibacterium mageritense</name>
    <name type="common">Mycobacterium mageritense</name>
    <dbReference type="NCBI Taxonomy" id="53462"/>
    <lineage>
        <taxon>Bacteria</taxon>
        <taxon>Bacillati</taxon>
        <taxon>Actinomycetota</taxon>
        <taxon>Actinomycetes</taxon>
        <taxon>Mycobacteriales</taxon>
        <taxon>Mycobacteriaceae</taxon>
        <taxon>Mycolicibacterium</taxon>
    </lineage>
</organism>
<protein>
    <submittedName>
        <fullName evidence="1">Uncharacterized protein</fullName>
    </submittedName>
</protein>
<dbReference type="EMBL" id="AP022567">
    <property type="protein sequence ID" value="BBX35761.1"/>
    <property type="molecule type" value="Genomic_DNA"/>
</dbReference>
<keyword evidence="2" id="KW-1185">Reference proteome</keyword>
<reference evidence="1 2" key="1">
    <citation type="journal article" date="2019" name="Emerg. Microbes Infect.">
        <title>Comprehensive subspecies identification of 175 nontuberculous mycobacteria species based on 7547 genomic profiles.</title>
        <authorList>
            <person name="Matsumoto Y."/>
            <person name="Kinjo T."/>
            <person name="Motooka D."/>
            <person name="Nabeya D."/>
            <person name="Jung N."/>
            <person name="Uechi K."/>
            <person name="Horii T."/>
            <person name="Iida T."/>
            <person name="Fujita J."/>
            <person name="Nakamura S."/>
        </authorList>
    </citation>
    <scope>NUCLEOTIDE SEQUENCE [LARGE SCALE GENOMIC DNA]</scope>
    <source>
        <strain evidence="1 2">JCM 12375</strain>
    </source>
</reference>
<name>A0ABM7HYS2_MYCME</name>
<evidence type="ECO:0000313" key="1">
    <source>
        <dbReference type="EMBL" id="BBX35761.1"/>
    </source>
</evidence>
<accession>A0ABM7HYS2</accession>
<dbReference type="Proteomes" id="UP000465622">
    <property type="component" value="Chromosome"/>
</dbReference>
<proteinExistence type="predicted"/>
<dbReference type="RefSeq" id="WP_036428089.1">
    <property type="nucleotide sequence ID" value="NZ_AP022567.1"/>
</dbReference>
<evidence type="ECO:0000313" key="2">
    <source>
        <dbReference type="Proteomes" id="UP000465622"/>
    </source>
</evidence>
<gene>
    <name evidence="1" type="ORF">MMAGJ_50430</name>
</gene>